<dbReference type="Proteomes" id="UP000799436">
    <property type="component" value="Unassembled WGS sequence"/>
</dbReference>
<dbReference type="OrthoDB" id="6846267at2759"/>
<reference evidence="2" key="1">
    <citation type="journal article" date="2020" name="Stud. Mycol.">
        <title>101 Dothideomycetes genomes: a test case for predicting lifestyles and emergence of pathogens.</title>
        <authorList>
            <person name="Haridas S."/>
            <person name="Albert R."/>
            <person name="Binder M."/>
            <person name="Bloem J."/>
            <person name="Labutti K."/>
            <person name="Salamov A."/>
            <person name="Andreopoulos B."/>
            <person name="Baker S."/>
            <person name="Barry K."/>
            <person name="Bills G."/>
            <person name="Bluhm B."/>
            <person name="Cannon C."/>
            <person name="Castanera R."/>
            <person name="Culley D."/>
            <person name="Daum C."/>
            <person name="Ezra D."/>
            <person name="Gonzalez J."/>
            <person name="Henrissat B."/>
            <person name="Kuo A."/>
            <person name="Liang C."/>
            <person name="Lipzen A."/>
            <person name="Lutzoni F."/>
            <person name="Magnuson J."/>
            <person name="Mondo S."/>
            <person name="Nolan M."/>
            <person name="Ohm R."/>
            <person name="Pangilinan J."/>
            <person name="Park H.-J."/>
            <person name="Ramirez L."/>
            <person name="Alfaro M."/>
            <person name="Sun H."/>
            <person name="Tritt A."/>
            <person name="Yoshinaga Y."/>
            <person name="Zwiers L.-H."/>
            <person name="Turgeon B."/>
            <person name="Goodwin S."/>
            <person name="Spatafora J."/>
            <person name="Crous P."/>
            <person name="Grigoriev I."/>
        </authorList>
    </citation>
    <scope>NUCLEOTIDE SEQUENCE</scope>
    <source>
        <strain evidence="2">CBS 116005</strain>
    </source>
</reference>
<proteinExistence type="predicted"/>
<dbReference type="InterPro" id="IPR029058">
    <property type="entry name" value="AB_hydrolase_fold"/>
</dbReference>
<name>A0A6G1L9J6_9PEZI</name>
<evidence type="ECO:0000313" key="2">
    <source>
        <dbReference type="EMBL" id="KAF2769547.1"/>
    </source>
</evidence>
<accession>A0A6G1L9J6</accession>
<dbReference type="Gene3D" id="3.40.50.1820">
    <property type="entry name" value="alpha/beta hydrolase"/>
    <property type="match status" value="1"/>
</dbReference>
<dbReference type="AlphaFoldDB" id="A0A6G1L9J6"/>
<feature type="region of interest" description="Disordered" evidence="1">
    <location>
        <begin position="20"/>
        <end position="43"/>
    </location>
</feature>
<evidence type="ECO:0000256" key="1">
    <source>
        <dbReference type="SAM" id="MobiDB-lite"/>
    </source>
</evidence>
<protein>
    <submittedName>
        <fullName evidence="2">Uncharacterized protein</fullName>
    </submittedName>
</protein>
<evidence type="ECO:0000313" key="3">
    <source>
        <dbReference type="Proteomes" id="UP000799436"/>
    </source>
</evidence>
<sequence>MSTASSWQLTSAVSATHLASLSSRRSKPKTQTGYSRATTCTASPTDDDEALCRILRFLTDITVFAPTVHHATAFTSEGITMYVYRFNELKPWDGPWEAHSTLALDITLLLQNFNEHLEGSERQFGQHFAEDVVTFVYGESPWWPQQDGAEKLARVYGPSGRFEDVPDVPAQVGRRKAILDLAETVAGGMDKLKSVADAFLLAS</sequence>
<dbReference type="EMBL" id="ML995833">
    <property type="protein sequence ID" value="KAF2769547.1"/>
    <property type="molecule type" value="Genomic_DNA"/>
</dbReference>
<organism evidence="2 3">
    <name type="scientific">Teratosphaeria nubilosa</name>
    <dbReference type="NCBI Taxonomy" id="161662"/>
    <lineage>
        <taxon>Eukaryota</taxon>
        <taxon>Fungi</taxon>
        <taxon>Dikarya</taxon>
        <taxon>Ascomycota</taxon>
        <taxon>Pezizomycotina</taxon>
        <taxon>Dothideomycetes</taxon>
        <taxon>Dothideomycetidae</taxon>
        <taxon>Mycosphaerellales</taxon>
        <taxon>Teratosphaeriaceae</taxon>
        <taxon>Teratosphaeria</taxon>
    </lineage>
</organism>
<dbReference type="SUPFAM" id="SSF53474">
    <property type="entry name" value="alpha/beta-Hydrolases"/>
    <property type="match status" value="1"/>
</dbReference>
<gene>
    <name evidence="2" type="ORF">EJ03DRAFT_351278</name>
</gene>
<keyword evidence="3" id="KW-1185">Reference proteome</keyword>